<accession>A0A7R9WAB3</accession>
<sequence>MKYDGFRMPSYATAFVPFVHVRSPHCPLQGNVRESPVIFMSSLFDTMRSTFIVRLSSVISVRQYRLQDAIPRNATLESGVQTAYAAADSRVVQPRRPTATNSTERMCILSSPSGRSGRN</sequence>
<name>A0A7R9WAB3_9STRA</name>
<organism evidence="2">
    <name type="scientific">Pseudictyota dubia</name>
    <dbReference type="NCBI Taxonomy" id="2749911"/>
    <lineage>
        <taxon>Eukaryota</taxon>
        <taxon>Sar</taxon>
        <taxon>Stramenopiles</taxon>
        <taxon>Ochrophyta</taxon>
        <taxon>Bacillariophyta</taxon>
        <taxon>Mediophyceae</taxon>
        <taxon>Biddulphiophycidae</taxon>
        <taxon>Eupodiscales</taxon>
        <taxon>Odontellaceae</taxon>
        <taxon>Pseudictyota</taxon>
    </lineage>
</organism>
<proteinExistence type="predicted"/>
<gene>
    <name evidence="2" type="ORF">TDUB1175_LOCUS16378</name>
</gene>
<evidence type="ECO:0000256" key="1">
    <source>
        <dbReference type="SAM" id="MobiDB-lite"/>
    </source>
</evidence>
<dbReference type="EMBL" id="HBED01032724">
    <property type="protein sequence ID" value="CAD8317584.1"/>
    <property type="molecule type" value="Transcribed_RNA"/>
</dbReference>
<reference evidence="2" key="1">
    <citation type="submission" date="2021-01" db="EMBL/GenBank/DDBJ databases">
        <authorList>
            <person name="Corre E."/>
            <person name="Pelletier E."/>
            <person name="Niang G."/>
            <person name="Scheremetjew M."/>
            <person name="Finn R."/>
            <person name="Kale V."/>
            <person name="Holt S."/>
            <person name="Cochrane G."/>
            <person name="Meng A."/>
            <person name="Brown T."/>
            <person name="Cohen L."/>
        </authorList>
    </citation>
    <scope>NUCLEOTIDE SEQUENCE</scope>
    <source>
        <strain evidence="2">CCMP147</strain>
    </source>
</reference>
<protein>
    <submittedName>
        <fullName evidence="2">Uncharacterized protein</fullName>
    </submittedName>
</protein>
<evidence type="ECO:0000313" key="2">
    <source>
        <dbReference type="EMBL" id="CAD8317584.1"/>
    </source>
</evidence>
<feature type="region of interest" description="Disordered" evidence="1">
    <location>
        <begin position="88"/>
        <end position="119"/>
    </location>
</feature>
<dbReference type="AlphaFoldDB" id="A0A7R9WAB3"/>
<feature type="compositionally biased region" description="Polar residues" evidence="1">
    <location>
        <begin position="98"/>
        <end position="119"/>
    </location>
</feature>